<protein>
    <submittedName>
        <fullName evidence="1">LysM domain-containing protein</fullName>
    </submittedName>
</protein>
<gene>
    <name evidence="1" type="ORF">P4826_19550</name>
</gene>
<evidence type="ECO:0000313" key="2">
    <source>
        <dbReference type="Proteomes" id="UP001303211"/>
    </source>
</evidence>
<evidence type="ECO:0000313" key="1">
    <source>
        <dbReference type="EMBL" id="WOO32541.1"/>
    </source>
</evidence>
<dbReference type="RefSeq" id="WP_317702000.1">
    <property type="nucleotide sequence ID" value="NZ_CP136921.1"/>
</dbReference>
<sequence length="121" mass="12974">MTDPIAAFMQANGLAQPAFAPDSRYHGLPTAQTQLADGRTVAYVTRRFLPPPENFATIQTLTLAAGQRPDQLAAQYLGVAEQWWRLADANGAMQPEAMTAVPGSSLRITLPEGVPPPPFEA</sequence>
<dbReference type="EMBL" id="CP136921">
    <property type="protein sequence ID" value="WOO32541.1"/>
    <property type="molecule type" value="Genomic_DNA"/>
</dbReference>
<dbReference type="Proteomes" id="UP001303211">
    <property type="component" value="Chromosome"/>
</dbReference>
<name>A0ABZ0J4I5_9BURK</name>
<accession>A0ABZ0J4I5</accession>
<reference evidence="1 2" key="1">
    <citation type="submission" date="2023-03" db="EMBL/GenBank/DDBJ databases">
        <title>Diaphorobacter basophil sp. nov., isolated from a sewage-treatment plant.</title>
        <authorList>
            <person name="Yang K."/>
        </authorList>
    </citation>
    <scope>NUCLEOTIDE SEQUENCE [LARGE SCALE GENOMIC DNA]</scope>
    <source>
        <strain evidence="1 2">Y-1</strain>
    </source>
</reference>
<keyword evidence="2" id="KW-1185">Reference proteome</keyword>
<proteinExistence type="predicted"/>
<organism evidence="1 2">
    <name type="scientific">Diaphorobacter limosus</name>
    <dbReference type="NCBI Taxonomy" id="3036128"/>
    <lineage>
        <taxon>Bacteria</taxon>
        <taxon>Pseudomonadati</taxon>
        <taxon>Pseudomonadota</taxon>
        <taxon>Betaproteobacteria</taxon>
        <taxon>Burkholderiales</taxon>
        <taxon>Comamonadaceae</taxon>
        <taxon>Diaphorobacter</taxon>
    </lineage>
</organism>